<dbReference type="Proteomes" id="UP001596378">
    <property type="component" value="Unassembled WGS sequence"/>
</dbReference>
<feature type="transmembrane region" description="Helical" evidence="5">
    <location>
        <begin position="96"/>
        <end position="115"/>
    </location>
</feature>
<sequence>MEDENKKPEQPEGFAYGEEKRNDPYGETRRETEPYTFGPFGGAGRPYGEEPAKQEDAGIVEVAPTAAKEYRPFTVSGGPAKSDWGAKPPRRTSFRAVFASFLAGVIVVGALMYTADRQNWFTGELFGSAPQVQDTSVKPVNNPVGNSEDVVRPNNIAKIFEQASPAVVKIETYAKARQGTTWEDEFFRQFFGDNYRSNRGDESQGDLQESGMGSGFLFDSTGYILTNQHVIDGADQIKVTVEGTEEPYTAKLLGTSPELDLAVLKIEGSSFPTLKLGDSSSMNMGDWVVAIGNPVGFEHTITVGVLSSNEREISIQDGNGTRKYQHLLQTDASINPGNSGGPLLNLNGEVIGINTAVSTQAQGIGFAIPTSTITEVLENLKTNTKIPQKPVPFIGATLMDVNEEIAQQLGIDKDTKGSFVREVVFNSPAYRGDLRQYDVITGMDGTAYKNKEDLIAAIQKKEVGAQVTLDVLRGEKKLEIAVQIGDKNEFNIQE</sequence>
<dbReference type="InterPro" id="IPR051201">
    <property type="entry name" value="Chloro_Bact_Ser_Proteases"/>
</dbReference>
<dbReference type="Gene3D" id="2.40.10.120">
    <property type="match status" value="1"/>
</dbReference>
<dbReference type="PROSITE" id="PS50106">
    <property type="entry name" value="PDZ"/>
    <property type="match status" value="1"/>
</dbReference>
<comment type="caution">
    <text evidence="7">The sequence shown here is derived from an EMBL/GenBank/DDBJ whole genome shotgun (WGS) entry which is preliminary data.</text>
</comment>
<reference evidence="8" key="1">
    <citation type="journal article" date="2019" name="Int. J. Syst. Evol. Microbiol.">
        <title>The Global Catalogue of Microorganisms (GCM) 10K type strain sequencing project: providing services to taxonomists for standard genome sequencing and annotation.</title>
        <authorList>
            <consortium name="The Broad Institute Genomics Platform"/>
            <consortium name="The Broad Institute Genome Sequencing Center for Infectious Disease"/>
            <person name="Wu L."/>
            <person name="Ma J."/>
        </authorList>
    </citation>
    <scope>NUCLEOTIDE SEQUENCE [LARGE SCALE GENOMIC DNA]</scope>
    <source>
        <strain evidence="8">KCTC 12907</strain>
    </source>
</reference>
<keyword evidence="2 7" id="KW-0378">Hydrolase</keyword>
<dbReference type="SUPFAM" id="SSF50156">
    <property type="entry name" value="PDZ domain-like"/>
    <property type="match status" value="1"/>
</dbReference>
<keyword evidence="5" id="KW-0472">Membrane</keyword>
<dbReference type="InterPro" id="IPR001478">
    <property type="entry name" value="PDZ"/>
</dbReference>
<gene>
    <name evidence="7" type="ORF">ACFQMJ_09340</name>
</gene>
<protein>
    <submittedName>
        <fullName evidence="7">S1C family serine protease</fullName>
        <ecNumber evidence="7">3.4.21.-</ecNumber>
    </submittedName>
</protein>
<dbReference type="Gene3D" id="2.30.42.10">
    <property type="match status" value="1"/>
</dbReference>
<name>A0ABW2F908_9BACL</name>
<evidence type="ECO:0000256" key="2">
    <source>
        <dbReference type="ARBA" id="ARBA00022801"/>
    </source>
</evidence>
<dbReference type="GO" id="GO:0006508">
    <property type="term" value="P:proteolysis"/>
    <property type="evidence" value="ECO:0007669"/>
    <property type="project" value="UniProtKB-KW"/>
</dbReference>
<keyword evidence="3" id="KW-0720">Serine protease</keyword>
<dbReference type="PANTHER" id="PTHR43343:SF3">
    <property type="entry name" value="PROTEASE DO-LIKE 8, CHLOROPLASTIC"/>
    <property type="match status" value="1"/>
</dbReference>
<dbReference type="PRINTS" id="PR00834">
    <property type="entry name" value="PROTEASES2C"/>
</dbReference>
<feature type="compositionally biased region" description="Basic and acidic residues" evidence="4">
    <location>
        <begin position="1"/>
        <end position="10"/>
    </location>
</feature>
<evidence type="ECO:0000256" key="4">
    <source>
        <dbReference type="SAM" id="MobiDB-lite"/>
    </source>
</evidence>
<dbReference type="RefSeq" id="WP_378052541.1">
    <property type="nucleotide sequence ID" value="NZ_JBHMDN010000055.1"/>
</dbReference>
<dbReference type="EMBL" id="JBHTAI010000005">
    <property type="protein sequence ID" value="MFC7148727.1"/>
    <property type="molecule type" value="Genomic_DNA"/>
</dbReference>
<feature type="compositionally biased region" description="Basic and acidic residues" evidence="4">
    <location>
        <begin position="17"/>
        <end position="33"/>
    </location>
</feature>
<organism evidence="7 8">
    <name type="scientific">Cohnella cellulosilytica</name>
    <dbReference type="NCBI Taxonomy" id="986710"/>
    <lineage>
        <taxon>Bacteria</taxon>
        <taxon>Bacillati</taxon>
        <taxon>Bacillota</taxon>
        <taxon>Bacilli</taxon>
        <taxon>Bacillales</taxon>
        <taxon>Paenibacillaceae</taxon>
        <taxon>Cohnella</taxon>
    </lineage>
</organism>
<evidence type="ECO:0000259" key="6">
    <source>
        <dbReference type="PROSITE" id="PS50106"/>
    </source>
</evidence>
<dbReference type="EC" id="3.4.21.-" evidence="7"/>
<dbReference type="Pfam" id="PF13180">
    <property type="entry name" value="PDZ_2"/>
    <property type="match status" value="1"/>
</dbReference>
<keyword evidence="5" id="KW-0812">Transmembrane</keyword>
<dbReference type="SUPFAM" id="SSF50494">
    <property type="entry name" value="Trypsin-like serine proteases"/>
    <property type="match status" value="1"/>
</dbReference>
<dbReference type="PANTHER" id="PTHR43343">
    <property type="entry name" value="PEPTIDASE S12"/>
    <property type="match status" value="1"/>
</dbReference>
<accession>A0ABW2F908</accession>
<proteinExistence type="predicted"/>
<dbReference type="Pfam" id="PF13365">
    <property type="entry name" value="Trypsin_2"/>
    <property type="match status" value="1"/>
</dbReference>
<feature type="region of interest" description="Disordered" evidence="4">
    <location>
        <begin position="1"/>
        <end position="55"/>
    </location>
</feature>
<evidence type="ECO:0000256" key="1">
    <source>
        <dbReference type="ARBA" id="ARBA00022670"/>
    </source>
</evidence>
<feature type="domain" description="PDZ" evidence="6">
    <location>
        <begin position="398"/>
        <end position="475"/>
    </location>
</feature>
<keyword evidence="1 7" id="KW-0645">Protease</keyword>
<dbReference type="GO" id="GO:0008233">
    <property type="term" value="F:peptidase activity"/>
    <property type="evidence" value="ECO:0007669"/>
    <property type="project" value="UniProtKB-KW"/>
</dbReference>
<dbReference type="InterPro" id="IPR001940">
    <property type="entry name" value="Peptidase_S1C"/>
</dbReference>
<evidence type="ECO:0000313" key="7">
    <source>
        <dbReference type="EMBL" id="MFC7148727.1"/>
    </source>
</evidence>
<dbReference type="InterPro" id="IPR036034">
    <property type="entry name" value="PDZ_sf"/>
</dbReference>
<dbReference type="SMART" id="SM00228">
    <property type="entry name" value="PDZ"/>
    <property type="match status" value="1"/>
</dbReference>
<keyword evidence="8" id="KW-1185">Reference proteome</keyword>
<dbReference type="CDD" id="cd06779">
    <property type="entry name" value="cpPDZ_Deg_HtrA-like"/>
    <property type="match status" value="1"/>
</dbReference>
<evidence type="ECO:0000256" key="5">
    <source>
        <dbReference type="SAM" id="Phobius"/>
    </source>
</evidence>
<evidence type="ECO:0000256" key="3">
    <source>
        <dbReference type="ARBA" id="ARBA00022825"/>
    </source>
</evidence>
<dbReference type="InterPro" id="IPR009003">
    <property type="entry name" value="Peptidase_S1_PA"/>
</dbReference>
<keyword evidence="5" id="KW-1133">Transmembrane helix</keyword>
<evidence type="ECO:0000313" key="8">
    <source>
        <dbReference type="Proteomes" id="UP001596378"/>
    </source>
</evidence>